<evidence type="ECO:0000256" key="1">
    <source>
        <dbReference type="SAM" id="MobiDB-lite"/>
    </source>
</evidence>
<name>A0ABQ5C0X0_9ASTR</name>
<protein>
    <recommendedName>
        <fullName evidence="4">Reverse transcriptase domain-containing protein</fullName>
    </recommendedName>
</protein>
<feature type="compositionally biased region" description="Polar residues" evidence="1">
    <location>
        <begin position="1"/>
        <end position="25"/>
    </location>
</feature>
<comment type="caution">
    <text evidence="2">The sequence shown here is derived from an EMBL/GenBank/DDBJ whole genome shotgun (WGS) entry which is preliminary data.</text>
</comment>
<reference evidence="2" key="1">
    <citation type="journal article" date="2022" name="Int. J. Mol. Sci.">
        <title>Draft Genome of Tanacetum Coccineum: Genomic Comparison of Closely Related Tanacetum-Family Plants.</title>
        <authorList>
            <person name="Yamashiro T."/>
            <person name="Shiraishi A."/>
            <person name="Nakayama K."/>
            <person name="Satake H."/>
        </authorList>
    </citation>
    <scope>NUCLEOTIDE SEQUENCE</scope>
</reference>
<accession>A0ABQ5C0X0</accession>
<evidence type="ECO:0000313" key="2">
    <source>
        <dbReference type="EMBL" id="GJT20800.1"/>
    </source>
</evidence>
<dbReference type="Proteomes" id="UP001151760">
    <property type="component" value="Unassembled WGS sequence"/>
</dbReference>
<evidence type="ECO:0008006" key="4">
    <source>
        <dbReference type="Google" id="ProtNLM"/>
    </source>
</evidence>
<reference evidence="2" key="2">
    <citation type="submission" date="2022-01" db="EMBL/GenBank/DDBJ databases">
        <authorList>
            <person name="Yamashiro T."/>
            <person name="Shiraishi A."/>
            <person name="Satake H."/>
            <person name="Nakayama K."/>
        </authorList>
    </citation>
    <scope>NUCLEOTIDE SEQUENCE</scope>
</reference>
<keyword evidence="3" id="KW-1185">Reference proteome</keyword>
<gene>
    <name evidence="2" type="ORF">Tco_0890737</name>
</gene>
<dbReference type="PANTHER" id="PTHR33067:SF9">
    <property type="entry name" value="RNA-DIRECTED DNA POLYMERASE"/>
    <property type="match status" value="1"/>
</dbReference>
<evidence type="ECO:0000313" key="3">
    <source>
        <dbReference type="Proteomes" id="UP001151760"/>
    </source>
</evidence>
<organism evidence="2 3">
    <name type="scientific">Tanacetum coccineum</name>
    <dbReference type="NCBI Taxonomy" id="301880"/>
    <lineage>
        <taxon>Eukaryota</taxon>
        <taxon>Viridiplantae</taxon>
        <taxon>Streptophyta</taxon>
        <taxon>Embryophyta</taxon>
        <taxon>Tracheophyta</taxon>
        <taxon>Spermatophyta</taxon>
        <taxon>Magnoliopsida</taxon>
        <taxon>eudicotyledons</taxon>
        <taxon>Gunneridae</taxon>
        <taxon>Pentapetalae</taxon>
        <taxon>asterids</taxon>
        <taxon>campanulids</taxon>
        <taxon>Asterales</taxon>
        <taxon>Asteraceae</taxon>
        <taxon>Asteroideae</taxon>
        <taxon>Anthemideae</taxon>
        <taxon>Anthemidinae</taxon>
        <taxon>Tanacetum</taxon>
    </lineage>
</organism>
<dbReference type="EMBL" id="BQNB010013835">
    <property type="protein sequence ID" value="GJT20800.1"/>
    <property type="molecule type" value="Genomic_DNA"/>
</dbReference>
<dbReference type="PANTHER" id="PTHR33067">
    <property type="entry name" value="RNA-DIRECTED DNA POLYMERASE-RELATED"/>
    <property type="match status" value="1"/>
</dbReference>
<sequence>MMASFFQMNTASTSGTGSLPSNTVANPKGELKAITTRSGLVLDGPTVPMPPPFINPEEDERVEETLTDPEHGEYTIKVPPPQVQKAKPPSQRNFVIHQRDPRYPHIPYPSRMNQEKQKEKDEVQIHKFWQMFKQLHINISLADALILIPKYQKMLKSLLSNKEKLIELANTPLNENCSAVILKLPKKLGDLGKFLILCGFSINLIPLSVWKDLGLPELISTQMTLELANRDICTPKGIARDVFVQVG</sequence>
<proteinExistence type="predicted"/>
<feature type="region of interest" description="Disordered" evidence="1">
    <location>
        <begin position="1"/>
        <end position="26"/>
    </location>
</feature>